<organism evidence="2">
    <name type="scientific">Brachypodium distachyon</name>
    <name type="common">Purple false brome</name>
    <name type="synonym">Trachynia distachya</name>
    <dbReference type="NCBI Taxonomy" id="15368"/>
    <lineage>
        <taxon>Eukaryota</taxon>
        <taxon>Viridiplantae</taxon>
        <taxon>Streptophyta</taxon>
        <taxon>Embryophyta</taxon>
        <taxon>Tracheophyta</taxon>
        <taxon>Spermatophyta</taxon>
        <taxon>Magnoliopsida</taxon>
        <taxon>Liliopsida</taxon>
        <taxon>Poales</taxon>
        <taxon>Poaceae</taxon>
        <taxon>BOP clade</taxon>
        <taxon>Pooideae</taxon>
        <taxon>Stipodae</taxon>
        <taxon>Brachypodieae</taxon>
        <taxon>Brachypodium</taxon>
    </lineage>
</organism>
<reference evidence="2" key="2">
    <citation type="submission" date="2017-06" db="EMBL/GenBank/DDBJ databases">
        <title>WGS assembly of Brachypodium distachyon.</title>
        <authorList>
            <consortium name="The International Brachypodium Initiative"/>
            <person name="Lucas S."/>
            <person name="Harmon-Smith M."/>
            <person name="Lail K."/>
            <person name="Tice H."/>
            <person name="Grimwood J."/>
            <person name="Bruce D."/>
            <person name="Barry K."/>
            <person name="Shu S."/>
            <person name="Lindquist E."/>
            <person name="Wang M."/>
            <person name="Pitluck S."/>
            <person name="Vogel J.P."/>
            <person name="Garvin D.F."/>
            <person name="Mockler T.C."/>
            <person name="Schmutz J."/>
            <person name="Rokhsar D."/>
            <person name="Bevan M.W."/>
        </authorList>
    </citation>
    <scope>NUCLEOTIDE SEQUENCE</scope>
    <source>
        <strain evidence="2">Bd21</strain>
    </source>
</reference>
<feature type="region of interest" description="Disordered" evidence="1">
    <location>
        <begin position="1"/>
        <end position="104"/>
    </location>
</feature>
<evidence type="ECO:0000313" key="3">
    <source>
        <dbReference type="EnsemblPlants" id="KQK21131"/>
    </source>
</evidence>
<dbReference type="EMBL" id="CM000880">
    <property type="protein sequence ID" value="KQK21131.2"/>
    <property type="molecule type" value="Genomic_DNA"/>
</dbReference>
<dbReference type="EnsemblPlants" id="KQK21131">
    <property type="protein sequence ID" value="KQK21131"/>
    <property type="gene ID" value="BRADI_1g58952v3"/>
</dbReference>
<accession>A0A0Q3JU80</accession>
<dbReference type="AlphaFoldDB" id="A0A0Q3JU80"/>
<dbReference type="Proteomes" id="UP000008810">
    <property type="component" value="Chromosome 1"/>
</dbReference>
<sequence length="194" mass="19755">MAAGVVAALSGAEHRRAGAQSEGHVDVGRGHVAPVARQGVPDEEVPRDILDSGGRGDEEGAAVAAVDGEPAGKEVIGGAEGGGGDETVGGGDETVTEEPQHGRRPVELEVAAAESAAGDDAAPRPADGGGADEVVWLVRRQAEEDLLEELVQQCRRQRRHGGGGAGLGSRASWACRCRVARSGYTVGRFSTSFS</sequence>
<dbReference type="InParanoid" id="A0A0Q3JU80"/>
<protein>
    <submittedName>
        <fullName evidence="2 3">Uncharacterized protein</fullName>
    </submittedName>
</protein>
<evidence type="ECO:0000313" key="2">
    <source>
        <dbReference type="EMBL" id="KQK21131.2"/>
    </source>
</evidence>
<feature type="compositionally biased region" description="Low complexity" evidence="1">
    <location>
        <begin position="61"/>
        <end position="77"/>
    </location>
</feature>
<gene>
    <name evidence="2" type="ORF">BRADI_1g58952v3</name>
</gene>
<proteinExistence type="predicted"/>
<feature type="compositionally biased region" description="Basic and acidic residues" evidence="1">
    <location>
        <begin position="44"/>
        <end position="58"/>
    </location>
</feature>
<keyword evidence="4" id="KW-1185">Reference proteome</keyword>
<evidence type="ECO:0000256" key="1">
    <source>
        <dbReference type="SAM" id="MobiDB-lite"/>
    </source>
</evidence>
<feature type="compositionally biased region" description="Gly residues" evidence="1">
    <location>
        <begin position="78"/>
        <end position="92"/>
    </location>
</feature>
<reference evidence="2 3" key="1">
    <citation type="journal article" date="2010" name="Nature">
        <title>Genome sequencing and analysis of the model grass Brachypodium distachyon.</title>
        <authorList>
            <consortium name="International Brachypodium Initiative"/>
        </authorList>
    </citation>
    <scope>NUCLEOTIDE SEQUENCE [LARGE SCALE GENOMIC DNA]</scope>
    <source>
        <strain evidence="2 3">Bd21</strain>
    </source>
</reference>
<dbReference type="Gramene" id="KQK21131">
    <property type="protein sequence ID" value="KQK21131"/>
    <property type="gene ID" value="BRADI_1g58952v3"/>
</dbReference>
<name>A0A0Q3JU80_BRADI</name>
<evidence type="ECO:0000313" key="4">
    <source>
        <dbReference type="Proteomes" id="UP000008810"/>
    </source>
</evidence>
<reference evidence="3" key="3">
    <citation type="submission" date="2018-08" db="UniProtKB">
        <authorList>
            <consortium name="EnsemblPlants"/>
        </authorList>
    </citation>
    <scope>IDENTIFICATION</scope>
    <source>
        <strain evidence="3">cv. Bd21</strain>
    </source>
</reference>